<comment type="caution">
    <text evidence="4">The sequence shown here is derived from an EMBL/GenBank/DDBJ whole genome shotgun (WGS) entry which is preliminary data.</text>
</comment>
<evidence type="ECO:0000313" key="4">
    <source>
        <dbReference type="EMBL" id="ROO90824.1"/>
    </source>
</evidence>
<accession>A0A3N1DBB9</accession>
<dbReference type="RefSeq" id="WP_148086281.1">
    <property type="nucleotide sequence ID" value="NZ_RJKE01000001.1"/>
</dbReference>
<dbReference type="AlphaFoldDB" id="A0A3N1DBB9"/>
<evidence type="ECO:0000256" key="2">
    <source>
        <dbReference type="ARBA" id="ARBA00022553"/>
    </source>
</evidence>
<dbReference type="PROSITE" id="PS00012">
    <property type="entry name" value="PHOSPHOPANTETHEINE"/>
    <property type="match status" value="1"/>
</dbReference>
<organism evidence="4 5">
    <name type="scientific">Actinocorallia herbida</name>
    <dbReference type="NCBI Taxonomy" id="58109"/>
    <lineage>
        <taxon>Bacteria</taxon>
        <taxon>Bacillati</taxon>
        <taxon>Actinomycetota</taxon>
        <taxon>Actinomycetes</taxon>
        <taxon>Streptosporangiales</taxon>
        <taxon>Thermomonosporaceae</taxon>
        <taxon>Actinocorallia</taxon>
    </lineage>
</organism>
<protein>
    <submittedName>
        <fullName evidence="4">Acyl carrier protein</fullName>
    </submittedName>
</protein>
<dbReference type="InterPro" id="IPR009081">
    <property type="entry name" value="PP-bd_ACP"/>
</dbReference>
<evidence type="ECO:0000256" key="1">
    <source>
        <dbReference type="ARBA" id="ARBA00022450"/>
    </source>
</evidence>
<dbReference type="InterPro" id="IPR036736">
    <property type="entry name" value="ACP-like_sf"/>
</dbReference>
<dbReference type="OrthoDB" id="9804551at2"/>
<dbReference type="PROSITE" id="PS50075">
    <property type="entry name" value="CARRIER"/>
    <property type="match status" value="1"/>
</dbReference>
<keyword evidence="1" id="KW-0596">Phosphopantetheine</keyword>
<dbReference type="Pfam" id="PF00550">
    <property type="entry name" value="PP-binding"/>
    <property type="match status" value="1"/>
</dbReference>
<dbReference type="Gene3D" id="1.10.1200.10">
    <property type="entry name" value="ACP-like"/>
    <property type="match status" value="1"/>
</dbReference>
<dbReference type="InterPro" id="IPR006162">
    <property type="entry name" value="Ppantetheine_attach_site"/>
</dbReference>
<gene>
    <name evidence="4" type="ORF">EDD29_8563</name>
</gene>
<dbReference type="EMBL" id="RJKE01000001">
    <property type="protein sequence ID" value="ROO90824.1"/>
    <property type="molecule type" value="Genomic_DNA"/>
</dbReference>
<name>A0A3N1DBB9_9ACTN</name>
<sequence>MRLFRRRDVRRSVTSLIGQIRPGLPAAALTGGALLREDLGLDSLATVGLAVRLHDELGVDLAALAERAASVLTVDDLVTVLEELTHAAD</sequence>
<dbReference type="Proteomes" id="UP000272400">
    <property type="component" value="Unassembled WGS sequence"/>
</dbReference>
<keyword evidence="2" id="KW-0597">Phosphoprotein</keyword>
<evidence type="ECO:0000259" key="3">
    <source>
        <dbReference type="PROSITE" id="PS50075"/>
    </source>
</evidence>
<keyword evidence="5" id="KW-1185">Reference proteome</keyword>
<feature type="domain" description="Carrier" evidence="3">
    <location>
        <begin position="7"/>
        <end position="85"/>
    </location>
</feature>
<proteinExistence type="predicted"/>
<evidence type="ECO:0000313" key="5">
    <source>
        <dbReference type="Proteomes" id="UP000272400"/>
    </source>
</evidence>
<reference evidence="4 5" key="1">
    <citation type="submission" date="2018-11" db="EMBL/GenBank/DDBJ databases">
        <title>Sequencing the genomes of 1000 actinobacteria strains.</title>
        <authorList>
            <person name="Klenk H.-P."/>
        </authorList>
    </citation>
    <scope>NUCLEOTIDE SEQUENCE [LARGE SCALE GENOMIC DNA]</scope>
    <source>
        <strain evidence="4 5">DSM 44254</strain>
    </source>
</reference>
<dbReference type="SUPFAM" id="SSF47336">
    <property type="entry name" value="ACP-like"/>
    <property type="match status" value="1"/>
</dbReference>